<organism evidence="1 2">
    <name type="scientific">Rhododendron molle</name>
    <name type="common">Chinese azalea</name>
    <name type="synonym">Azalea mollis</name>
    <dbReference type="NCBI Taxonomy" id="49168"/>
    <lineage>
        <taxon>Eukaryota</taxon>
        <taxon>Viridiplantae</taxon>
        <taxon>Streptophyta</taxon>
        <taxon>Embryophyta</taxon>
        <taxon>Tracheophyta</taxon>
        <taxon>Spermatophyta</taxon>
        <taxon>Magnoliopsida</taxon>
        <taxon>eudicotyledons</taxon>
        <taxon>Gunneridae</taxon>
        <taxon>Pentapetalae</taxon>
        <taxon>asterids</taxon>
        <taxon>Ericales</taxon>
        <taxon>Ericaceae</taxon>
        <taxon>Ericoideae</taxon>
        <taxon>Rhodoreae</taxon>
        <taxon>Rhododendron</taxon>
    </lineage>
</organism>
<evidence type="ECO:0000313" key="1">
    <source>
        <dbReference type="EMBL" id="KAI8559886.1"/>
    </source>
</evidence>
<name>A0ACC0P2W6_RHOML</name>
<evidence type="ECO:0000313" key="2">
    <source>
        <dbReference type="Proteomes" id="UP001062846"/>
    </source>
</evidence>
<sequence length="690" mass="77431">MSYYTEGEIIPDTRRQLGAILPLIDSISDVTHLYTDLGCDPTVNIVPVEQPRLYVAPSDDCSIMVLDAPPVDLWDVDEIVDLSENPLPDDLWDVNQVVDINMGNEVWTKGIPVVPSDIPKEDVIQKQLERIPNAVSFWGLISSSKEHHEKLFAALAHLKVPTDITPKAMIALILPLLSRHFVTFTERDLPVEGTAHYHPLHITVKCKGLWVPTVLIDNGSTINVCPLKVAYRLRIAKKDFVPSNLAVKAYDSTRRVVERTIVLKLDAEGFDMDVEFHVVDIPVTFNLLLGRPWLHRPDIMAVPSTLHQKVMLGLLTGTLTTCGDSGICPLKDDETPISGIMHGEEDSDYGGFSFDTSGSVLSIAVDNDFIISSDAFEIMRRMSFMPGLGLWINHYFVREGGSIAYLGQPEPFWDLETSTWLPGFEIFAVDTWSDSEEEMAKEELAKEEFKKQLAQIQEKADWLKIFEQGDLEMLFSQVGLFGKTEEAEVLMLGPYSPDILEDLTSLIVEAKGSINNCIFTPCLTCIDDISESDIESVESKSSSESEFVPLGPPRRSFYFKFESSVLGNPFGFYEMHDPISDYFVDLYINCVDPDDEGTDFDRDIPAKLRSLIERHAQPLKEEVISVNLKDEGDPCMIQIGLTLSPDDHAALIDLLKEYFEVFAWSHKDMPGIDPEIVQHRIPLAPGPYTY</sequence>
<proteinExistence type="predicted"/>
<gene>
    <name evidence="1" type="ORF">RHMOL_Rhmol04G0210600</name>
</gene>
<dbReference type="Proteomes" id="UP001062846">
    <property type="component" value="Chromosome 4"/>
</dbReference>
<comment type="caution">
    <text evidence="1">The sequence shown here is derived from an EMBL/GenBank/DDBJ whole genome shotgun (WGS) entry which is preliminary data.</text>
</comment>
<accession>A0ACC0P2W6</accession>
<keyword evidence="2" id="KW-1185">Reference proteome</keyword>
<protein>
    <submittedName>
        <fullName evidence="1">Uncharacterized protein</fullName>
    </submittedName>
</protein>
<dbReference type="EMBL" id="CM046391">
    <property type="protein sequence ID" value="KAI8559886.1"/>
    <property type="molecule type" value="Genomic_DNA"/>
</dbReference>
<reference evidence="1" key="1">
    <citation type="submission" date="2022-02" db="EMBL/GenBank/DDBJ databases">
        <title>Plant Genome Project.</title>
        <authorList>
            <person name="Zhang R.-G."/>
        </authorList>
    </citation>
    <scope>NUCLEOTIDE SEQUENCE</scope>
    <source>
        <strain evidence="1">AT1</strain>
    </source>
</reference>